<keyword evidence="2" id="KW-0547">Nucleotide-binding</keyword>
<evidence type="ECO:0000259" key="6">
    <source>
        <dbReference type="PROSITE" id="PS50893"/>
    </source>
</evidence>
<name>D6Z3Y0_DESAT</name>
<dbReference type="FunCoup" id="D6Z3Y0">
    <property type="interactions" value="69"/>
</dbReference>
<reference evidence="8" key="1">
    <citation type="submission" date="2010-02" db="EMBL/GenBank/DDBJ databases">
        <title>Complete sequence of Desulfurivibrio alkaliphilus AHT2.</title>
        <authorList>
            <consortium name="US DOE Joint Genome Institute"/>
            <person name="Pitluck S."/>
            <person name="Chertkov O."/>
            <person name="Detter J.C."/>
            <person name="Han C."/>
            <person name="Tapia R."/>
            <person name="Larimer F."/>
            <person name="Land M."/>
            <person name="Hauser L."/>
            <person name="Kyrpides N."/>
            <person name="Mikhailova N."/>
            <person name="Sorokin D.Y."/>
            <person name="Muyzer G."/>
            <person name="Woyke T."/>
        </authorList>
    </citation>
    <scope>NUCLEOTIDE SEQUENCE [LARGE SCALE GENOMIC DNA]</scope>
    <source>
        <strain evidence="8">DSM 19089 / UNIQEM U267 / AHT2</strain>
    </source>
</reference>
<dbReference type="Gene3D" id="3.40.50.300">
    <property type="entry name" value="P-loop containing nucleotide triphosphate hydrolases"/>
    <property type="match status" value="1"/>
</dbReference>
<protein>
    <submittedName>
        <fullName evidence="7">ABC transporter related protein</fullName>
    </submittedName>
</protein>
<dbReference type="FunFam" id="3.40.50.300:FF:000134">
    <property type="entry name" value="Iron-enterobactin ABC transporter ATP-binding protein"/>
    <property type="match status" value="1"/>
</dbReference>
<dbReference type="InterPro" id="IPR003439">
    <property type="entry name" value="ABC_transporter-like_ATP-bd"/>
</dbReference>
<dbReference type="InterPro" id="IPR003593">
    <property type="entry name" value="AAA+_ATPase"/>
</dbReference>
<evidence type="ECO:0000313" key="7">
    <source>
        <dbReference type="EMBL" id="ADH86255.1"/>
    </source>
</evidence>
<dbReference type="Pfam" id="PF00005">
    <property type="entry name" value="ABC_tran"/>
    <property type="match status" value="1"/>
</dbReference>
<dbReference type="STRING" id="589865.DaAHT2_1560"/>
<dbReference type="InterPro" id="IPR017871">
    <property type="entry name" value="ABC_transporter-like_CS"/>
</dbReference>
<evidence type="ECO:0000313" key="8">
    <source>
        <dbReference type="Proteomes" id="UP000001508"/>
    </source>
</evidence>
<proteinExistence type="predicted"/>
<dbReference type="PROSITE" id="PS50893">
    <property type="entry name" value="ABC_TRANSPORTER_2"/>
    <property type="match status" value="1"/>
</dbReference>
<dbReference type="RefSeq" id="WP_013163782.1">
    <property type="nucleotide sequence ID" value="NC_014216.1"/>
</dbReference>
<dbReference type="PANTHER" id="PTHR42794:SF1">
    <property type="entry name" value="HEMIN IMPORT ATP-BINDING PROTEIN HMUV"/>
    <property type="match status" value="1"/>
</dbReference>
<sequence>MTAKTGQAAITAHNVSLSYQQTAILHRLYFTVEKGEFFLIIGPNGSGKTSLLKLLAGLLPPTSGAIEVLGQKPTGRRRRQFAQQVAVLPQQLPAEFPFKVAATVLMGRAPHLRPWELEGKADRQLARQAMAFTDIEHLASRRLDQLSGGERQRVFIAQALCRQPRLLLLDEPTAALDPAHQIMILDLLARLCREQGITVVMVSHDLNLAAMYGDRLLLLDRGRLAGLGEPATVLERHRLEETYHCPLMVDENPLGQVPRVCPIPEKFRL</sequence>
<keyword evidence="3" id="KW-0067">ATP-binding</keyword>
<keyword evidence="8" id="KW-1185">Reference proteome</keyword>
<dbReference type="HOGENOM" id="CLU_000604_1_11_7"/>
<dbReference type="SMART" id="SM00382">
    <property type="entry name" value="AAA"/>
    <property type="match status" value="1"/>
</dbReference>
<dbReference type="InterPro" id="IPR027417">
    <property type="entry name" value="P-loop_NTPase"/>
</dbReference>
<dbReference type="InParanoid" id="D6Z3Y0"/>
<keyword evidence="1" id="KW-0813">Transport</keyword>
<dbReference type="PROSITE" id="PS00211">
    <property type="entry name" value="ABC_TRANSPORTER_1"/>
    <property type="match status" value="1"/>
</dbReference>
<dbReference type="KEGG" id="dak:DaAHT2_1560"/>
<dbReference type="SUPFAM" id="SSF52540">
    <property type="entry name" value="P-loop containing nucleoside triphosphate hydrolases"/>
    <property type="match status" value="1"/>
</dbReference>
<dbReference type="OrthoDB" id="9809450at2"/>
<dbReference type="EMBL" id="CP001940">
    <property type="protein sequence ID" value="ADH86255.1"/>
    <property type="molecule type" value="Genomic_DNA"/>
</dbReference>
<dbReference type="Proteomes" id="UP000001508">
    <property type="component" value="Chromosome"/>
</dbReference>
<dbReference type="AlphaFoldDB" id="D6Z3Y0"/>
<evidence type="ECO:0000256" key="1">
    <source>
        <dbReference type="ARBA" id="ARBA00022448"/>
    </source>
</evidence>
<accession>D6Z3Y0</accession>
<dbReference type="GO" id="GO:0005524">
    <property type="term" value="F:ATP binding"/>
    <property type="evidence" value="ECO:0007669"/>
    <property type="project" value="UniProtKB-KW"/>
</dbReference>
<organism evidence="7 8">
    <name type="scientific">Desulfurivibrio alkaliphilus (strain DSM 19089 / UNIQEM U267 / AHT2)</name>
    <dbReference type="NCBI Taxonomy" id="589865"/>
    <lineage>
        <taxon>Bacteria</taxon>
        <taxon>Pseudomonadati</taxon>
        <taxon>Thermodesulfobacteriota</taxon>
        <taxon>Desulfobulbia</taxon>
        <taxon>Desulfobulbales</taxon>
        <taxon>Desulfobulbaceae</taxon>
        <taxon>Desulfurivibrio</taxon>
    </lineage>
</organism>
<comment type="function">
    <text evidence="5">Part of the ABC transporter complex HmuTUV involved in hemin import. Responsible for energy coupling to the transport system.</text>
</comment>
<evidence type="ECO:0000256" key="5">
    <source>
        <dbReference type="ARBA" id="ARBA00037066"/>
    </source>
</evidence>
<dbReference type="GO" id="GO:0016887">
    <property type="term" value="F:ATP hydrolysis activity"/>
    <property type="evidence" value="ECO:0007669"/>
    <property type="project" value="InterPro"/>
</dbReference>
<keyword evidence="4" id="KW-1278">Translocase</keyword>
<evidence type="ECO:0000256" key="3">
    <source>
        <dbReference type="ARBA" id="ARBA00022840"/>
    </source>
</evidence>
<evidence type="ECO:0000256" key="4">
    <source>
        <dbReference type="ARBA" id="ARBA00022967"/>
    </source>
</evidence>
<evidence type="ECO:0000256" key="2">
    <source>
        <dbReference type="ARBA" id="ARBA00022741"/>
    </source>
</evidence>
<dbReference type="eggNOG" id="COG1120">
    <property type="taxonomic scope" value="Bacteria"/>
</dbReference>
<gene>
    <name evidence="7" type="ordered locus">DaAHT2_1560</name>
</gene>
<feature type="domain" description="ABC transporter" evidence="6">
    <location>
        <begin position="10"/>
        <end position="246"/>
    </location>
</feature>
<dbReference type="PANTHER" id="PTHR42794">
    <property type="entry name" value="HEMIN IMPORT ATP-BINDING PROTEIN HMUV"/>
    <property type="match status" value="1"/>
</dbReference>